<dbReference type="PANTHER" id="PTHR47958">
    <property type="entry name" value="ATP-DEPENDENT RNA HELICASE DBP3"/>
    <property type="match status" value="1"/>
</dbReference>
<dbReference type="AlphaFoldDB" id="A0AAV1SPZ1"/>
<keyword evidence="1" id="KW-0694">RNA-binding</keyword>
<keyword evidence="4" id="KW-1185">Reference proteome</keyword>
<protein>
    <recommendedName>
        <fullName evidence="2">Helicase C-terminal domain-containing protein</fullName>
    </recommendedName>
</protein>
<evidence type="ECO:0000259" key="2">
    <source>
        <dbReference type="PROSITE" id="PS51194"/>
    </source>
</evidence>
<evidence type="ECO:0000313" key="4">
    <source>
        <dbReference type="Proteomes" id="UP001314170"/>
    </source>
</evidence>
<reference evidence="3 4" key="1">
    <citation type="submission" date="2024-01" db="EMBL/GenBank/DDBJ databases">
        <authorList>
            <person name="Waweru B."/>
        </authorList>
    </citation>
    <scope>NUCLEOTIDE SEQUENCE [LARGE SCALE GENOMIC DNA]</scope>
</reference>
<dbReference type="PROSITE" id="PS51194">
    <property type="entry name" value="HELICASE_CTER"/>
    <property type="match status" value="1"/>
</dbReference>
<comment type="caution">
    <text evidence="3">The sequence shown here is derived from an EMBL/GenBank/DDBJ whole genome shotgun (WGS) entry which is preliminary data.</text>
</comment>
<gene>
    <name evidence="3" type="ORF">DCAF_LOCUS25218</name>
</gene>
<organism evidence="3 4">
    <name type="scientific">Dovyalis caffra</name>
    <dbReference type="NCBI Taxonomy" id="77055"/>
    <lineage>
        <taxon>Eukaryota</taxon>
        <taxon>Viridiplantae</taxon>
        <taxon>Streptophyta</taxon>
        <taxon>Embryophyta</taxon>
        <taxon>Tracheophyta</taxon>
        <taxon>Spermatophyta</taxon>
        <taxon>Magnoliopsida</taxon>
        <taxon>eudicotyledons</taxon>
        <taxon>Gunneridae</taxon>
        <taxon>Pentapetalae</taxon>
        <taxon>rosids</taxon>
        <taxon>fabids</taxon>
        <taxon>Malpighiales</taxon>
        <taxon>Salicaceae</taxon>
        <taxon>Flacourtieae</taxon>
        <taxon>Dovyalis</taxon>
    </lineage>
</organism>
<dbReference type="EMBL" id="CAWUPB010001194">
    <property type="protein sequence ID" value="CAK7354404.1"/>
    <property type="molecule type" value="Genomic_DNA"/>
</dbReference>
<dbReference type="Pfam" id="PF00271">
    <property type="entry name" value="Helicase_C"/>
    <property type="match status" value="1"/>
</dbReference>
<evidence type="ECO:0000313" key="3">
    <source>
        <dbReference type="EMBL" id="CAK7354404.1"/>
    </source>
</evidence>
<dbReference type="SUPFAM" id="SSF52540">
    <property type="entry name" value="P-loop containing nucleoside triphosphate hydrolases"/>
    <property type="match status" value="1"/>
</dbReference>
<proteinExistence type="predicted"/>
<sequence>MCRNLSDDIHCGTPIIPLMRKTSEVDVLRGVVQMISKVDEVPTTLTHSLASQTLHGGISQHERERSLNDFGRGKFNVDLATDVAFRGLDIPNVDLCFQLELFPKLEKLSIWICKNVESLSLGAGPLGDFTSLHSLSIYDFSSLVIGLQKIEVPSREYAFGIAVKLVPFQKGVCPPNYDHLRFADCNKSAQAACNGICNQSLLLVSEILNYK</sequence>
<name>A0AAV1SPZ1_9ROSI</name>
<dbReference type="InterPro" id="IPR001650">
    <property type="entry name" value="Helicase_C-like"/>
</dbReference>
<dbReference type="Gene3D" id="3.40.50.300">
    <property type="entry name" value="P-loop containing nucleotide triphosphate hydrolases"/>
    <property type="match status" value="1"/>
</dbReference>
<dbReference type="InterPro" id="IPR027417">
    <property type="entry name" value="P-loop_NTPase"/>
</dbReference>
<evidence type="ECO:0000256" key="1">
    <source>
        <dbReference type="ARBA" id="ARBA00022884"/>
    </source>
</evidence>
<accession>A0AAV1SPZ1</accession>
<dbReference type="GO" id="GO:0003723">
    <property type="term" value="F:RNA binding"/>
    <property type="evidence" value="ECO:0007669"/>
    <property type="project" value="UniProtKB-KW"/>
</dbReference>
<dbReference type="Proteomes" id="UP001314170">
    <property type="component" value="Unassembled WGS sequence"/>
</dbReference>
<feature type="domain" description="Helicase C-terminal" evidence="2">
    <location>
        <begin position="14"/>
        <end position="169"/>
    </location>
</feature>
<feature type="non-terminal residue" evidence="3">
    <location>
        <position position="211"/>
    </location>
</feature>